<keyword evidence="6" id="KW-0325">Glycoprotein</keyword>
<evidence type="ECO:0000259" key="9">
    <source>
        <dbReference type="PROSITE" id="PS50850"/>
    </source>
</evidence>
<dbReference type="PROSITE" id="PS50850">
    <property type="entry name" value="MFS"/>
    <property type="match status" value="1"/>
</dbReference>
<organism evidence="10 11">
    <name type="scientific">Circinella minor</name>
    <dbReference type="NCBI Taxonomy" id="1195481"/>
    <lineage>
        <taxon>Eukaryota</taxon>
        <taxon>Fungi</taxon>
        <taxon>Fungi incertae sedis</taxon>
        <taxon>Mucoromycota</taxon>
        <taxon>Mucoromycotina</taxon>
        <taxon>Mucoromycetes</taxon>
        <taxon>Mucorales</taxon>
        <taxon>Lichtheimiaceae</taxon>
        <taxon>Circinella</taxon>
    </lineage>
</organism>
<feature type="transmembrane region" description="Helical" evidence="8">
    <location>
        <begin position="65"/>
        <end position="86"/>
    </location>
</feature>
<keyword evidence="4 8" id="KW-1133">Transmembrane helix</keyword>
<dbReference type="SUPFAM" id="SSF103473">
    <property type="entry name" value="MFS general substrate transporter"/>
    <property type="match status" value="1"/>
</dbReference>
<feature type="region of interest" description="Disordered" evidence="7">
    <location>
        <begin position="1"/>
        <end position="31"/>
    </location>
</feature>
<keyword evidence="2" id="KW-0813">Transport</keyword>
<feature type="transmembrane region" description="Helical" evidence="8">
    <location>
        <begin position="221"/>
        <end position="241"/>
    </location>
</feature>
<feature type="transmembrane region" description="Helical" evidence="8">
    <location>
        <begin position="98"/>
        <end position="121"/>
    </location>
</feature>
<accession>A0A8H7RYB6</accession>
<keyword evidence="5 8" id="KW-0472">Membrane</keyword>
<proteinExistence type="predicted"/>
<reference evidence="10 11" key="1">
    <citation type="submission" date="2020-12" db="EMBL/GenBank/DDBJ databases">
        <title>Metabolic potential, ecology and presence of endohyphal bacteria is reflected in genomic diversity of Mucoromycotina.</title>
        <authorList>
            <person name="Muszewska A."/>
            <person name="Okrasinska A."/>
            <person name="Steczkiewicz K."/>
            <person name="Drgas O."/>
            <person name="Orlowska M."/>
            <person name="Perlinska-Lenart U."/>
            <person name="Aleksandrzak-Piekarczyk T."/>
            <person name="Szatraj K."/>
            <person name="Zielenkiewicz U."/>
            <person name="Pilsyk S."/>
            <person name="Malc E."/>
            <person name="Mieczkowski P."/>
            <person name="Kruszewska J.S."/>
            <person name="Biernat P."/>
            <person name="Pawlowska J."/>
        </authorList>
    </citation>
    <scope>NUCLEOTIDE SEQUENCE [LARGE SCALE GENOMIC DNA]</scope>
    <source>
        <strain evidence="10 11">CBS 142.35</strain>
    </source>
</reference>
<dbReference type="AlphaFoldDB" id="A0A8H7RYB6"/>
<feature type="transmembrane region" description="Helical" evidence="8">
    <location>
        <begin position="192"/>
        <end position="215"/>
    </location>
</feature>
<evidence type="ECO:0000256" key="5">
    <source>
        <dbReference type="ARBA" id="ARBA00023136"/>
    </source>
</evidence>
<evidence type="ECO:0000313" key="11">
    <source>
        <dbReference type="Proteomes" id="UP000646827"/>
    </source>
</evidence>
<dbReference type="PANTHER" id="PTHR23502">
    <property type="entry name" value="MAJOR FACILITATOR SUPERFAMILY"/>
    <property type="match status" value="1"/>
</dbReference>
<dbReference type="GO" id="GO:0140115">
    <property type="term" value="P:export across plasma membrane"/>
    <property type="evidence" value="ECO:0007669"/>
    <property type="project" value="UniProtKB-ARBA"/>
</dbReference>
<keyword evidence="11" id="KW-1185">Reference proteome</keyword>
<dbReference type="OrthoDB" id="440553at2759"/>
<evidence type="ECO:0000256" key="8">
    <source>
        <dbReference type="SAM" id="Phobius"/>
    </source>
</evidence>
<keyword evidence="3 8" id="KW-0812">Transmembrane</keyword>
<dbReference type="InterPro" id="IPR011701">
    <property type="entry name" value="MFS"/>
</dbReference>
<evidence type="ECO:0000256" key="7">
    <source>
        <dbReference type="SAM" id="MobiDB-lite"/>
    </source>
</evidence>
<feature type="transmembrane region" description="Helical" evidence="8">
    <location>
        <begin position="491"/>
        <end position="512"/>
    </location>
</feature>
<dbReference type="FunFam" id="1.20.1250.20:FF:000172">
    <property type="entry name" value="MFS multidrug resistance transporter"/>
    <property type="match status" value="1"/>
</dbReference>
<feature type="transmembrane region" description="Helical" evidence="8">
    <location>
        <begin position="346"/>
        <end position="364"/>
    </location>
</feature>
<evidence type="ECO:0000256" key="3">
    <source>
        <dbReference type="ARBA" id="ARBA00022692"/>
    </source>
</evidence>
<comment type="caution">
    <text evidence="10">The sequence shown here is derived from an EMBL/GenBank/DDBJ whole genome shotgun (WGS) entry which is preliminary data.</text>
</comment>
<dbReference type="GO" id="GO:0005886">
    <property type="term" value="C:plasma membrane"/>
    <property type="evidence" value="ECO:0007669"/>
    <property type="project" value="TreeGrafter"/>
</dbReference>
<evidence type="ECO:0000313" key="10">
    <source>
        <dbReference type="EMBL" id="KAG2218880.1"/>
    </source>
</evidence>
<evidence type="ECO:0000256" key="4">
    <source>
        <dbReference type="ARBA" id="ARBA00022989"/>
    </source>
</evidence>
<evidence type="ECO:0000256" key="6">
    <source>
        <dbReference type="ARBA" id="ARBA00023180"/>
    </source>
</evidence>
<evidence type="ECO:0000256" key="1">
    <source>
        <dbReference type="ARBA" id="ARBA00004141"/>
    </source>
</evidence>
<name>A0A8H7RYB6_9FUNG</name>
<dbReference type="Pfam" id="PF07690">
    <property type="entry name" value="MFS_1"/>
    <property type="match status" value="1"/>
</dbReference>
<dbReference type="CDD" id="cd17323">
    <property type="entry name" value="MFS_Tpo1_MDR_like"/>
    <property type="match status" value="1"/>
</dbReference>
<feature type="transmembrane region" description="Helical" evidence="8">
    <location>
        <begin position="306"/>
        <end position="326"/>
    </location>
</feature>
<protein>
    <recommendedName>
        <fullName evidence="9">Major facilitator superfamily (MFS) profile domain-containing protein</fullName>
    </recommendedName>
</protein>
<comment type="subcellular location">
    <subcellularLocation>
        <location evidence="1">Membrane</location>
        <topology evidence="1">Multi-pass membrane protein</topology>
    </subcellularLocation>
</comment>
<dbReference type="PANTHER" id="PTHR23502:SF51">
    <property type="entry name" value="QUINIDINE RESISTANCE PROTEIN 1-RELATED"/>
    <property type="match status" value="1"/>
</dbReference>
<gene>
    <name evidence="10" type="ORF">INT45_003947</name>
</gene>
<feature type="transmembrane region" description="Helical" evidence="8">
    <location>
        <begin position="427"/>
        <end position="447"/>
    </location>
</feature>
<dbReference type="EMBL" id="JAEPRB010000206">
    <property type="protein sequence ID" value="KAG2218880.1"/>
    <property type="molecule type" value="Genomic_DNA"/>
</dbReference>
<dbReference type="Proteomes" id="UP000646827">
    <property type="component" value="Unassembled WGS sequence"/>
</dbReference>
<sequence length="524" mass="57788">MTTKEEATDNNDENTKSNETLNNLESGNEEYPCSSTAFSTCHTKDTHSEKLIEEPHCIHRPLKKLMIACIGSFTGIISPFSSTIYYPALTPISEDFNVTVTLVNLTVTMYMVFQAFSPSFWGPIADLWGRRPIFLLTLTIYSVVCIGLAMAPSFSVFLVLRMLQAFGSSSSGALGAGVIGDITTPSERGAYFSIYTSCVMATTAFGPIVGGAIAQQLSWRWVFWLLLIIGVVSILVVLFFLPETLRSLVGNGSIIVNPTPQQWIQRKISKSKVQNQPTESTTKTFSQYRQLPNFIRPFMVLRYPDVILVLVINGCYYAILFVYMTTTPTHFQNIYGLNTLEVGLCYIPYGIGSVVGSFIAGRILNRDFKIIAEKQGMQPDEVKKSGKLDPDFPIYRARLRSAWIQFTISQLVTIAYGWTLYVQAHLAVPLVLQFIVGLSIASVLNCCQTLMVDLFPGRSASITATGNIIKSSLGALATATVEPGIESIGLGYMFTTLGLILMISNAFIPVLIKYGPGWSAKRRE</sequence>
<dbReference type="InterPro" id="IPR036259">
    <property type="entry name" value="MFS_trans_sf"/>
</dbReference>
<dbReference type="Gene3D" id="1.20.1250.20">
    <property type="entry name" value="MFS general substrate transporter like domains"/>
    <property type="match status" value="1"/>
</dbReference>
<dbReference type="GO" id="GO:0015137">
    <property type="term" value="F:citrate transmembrane transporter activity"/>
    <property type="evidence" value="ECO:0007669"/>
    <property type="project" value="UniProtKB-ARBA"/>
</dbReference>
<feature type="transmembrane region" description="Helical" evidence="8">
    <location>
        <begin position="158"/>
        <end position="180"/>
    </location>
</feature>
<feature type="transmembrane region" description="Helical" evidence="8">
    <location>
        <begin position="133"/>
        <end position="152"/>
    </location>
</feature>
<feature type="domain" description="Major facilitator superfamily (MFS) profile" evidence="9">
    <location>
        <begin position="67"/>
        <end position="516"/>
    </location>
</feature>
<dbReference type="FunFam" id="1.20.1720.10:FF:000009">
    <property type="entry name" value="MFS multidrug transporter"/>
    <property type="match status" value="1"/>
</dbReference>
<evidence type="ECO:0000256" key="2">
    <source>
        <dbReference type="ARBA" id="ARBA00022448"/>
    </source>
</evidence>
<feature type="compositionally biased region" description="Polar residues" evidence="7">
    <location>
        <begin position="17"/>
        <end position="26"/>
    </location>
</feature>
<dbReference type="InterPro" id="IPR020846">
    <property type="entry name" value="MFS_dom"/>
</dbReference>